<sequence>MSFQSCIIRFHYEGSFVGDDDNLSYEGGYVDDLDFDPDKVGYFDILEKCQNAGYENVSKIYYKRPGVSLSLGLRELYNDKSVLDMIGEMFLNNDGNQGQNEGGENGGEDQEGGDENVDHDVGNMGLNEPDEGLAEDISVDRDLGNGEGSSQNLNSAAFNGFTFPDFEECSNCRRTLQNFSWADKQKKKNPQPHCSSSAAVSVSINLSSNPASVTGGLNTDSAASGAGNAESSASLDFLGPESVSATPTSANASSKSSLGGKRKKQIKRAAQNKFRARMESLRIKEGNLIPNQAEGNLQVKPTQDSGRPSLTAKGKDKV</sequence>
<dbReference type="AlphaFoldDB" id="A0A1R3JWZ4"/>
<comment type="caution">
    <text evidence="3">The sequence shown here is derived from an EMBL/GenBank/DDBJ whole genome shotgun (WGS) entry which is preliminary data.</text>
</comment>
<gene>
    <name evidence="3" type="ORF">COLO4_13436</name>
</gene>
<dbReference type="Proteomes" id="UP000187203">
    <property type="component" value="Unassembled WGS sequence"/>
</dbReference>
<dbReference type="EMBL" id="AWUE01015173">
    <property type="protein sequence ID" value="OMO99207.1"/>
    <property type="molecule type" value="Genomic_DNA"/>
</dbReference>
<proteinExistence type="predicted"/>
<feature type="compositionally biased region" description="Acidic residues" evidence="1">
    <location>
        <begin position="106"/>
        <end position="115"/>
    </location>
</feature>
<dbReference type="InterPro" id="IPR058594">
    <property type="entry name" value="PB1-like_dom_pln"/>
</dbReference>
<dbReference type="OrthoDB" id="998442at2759"/>
<evidence type="ECO:0000313" key="4">
    <source>
        <dbReference type="Proteomes" id="UP000187203"/>
    </source>
</evidence>
<feature type="region of interest" description="Disordered" evidence="1">
    <location>
        <begin position="93"/>
        <end position="131"/>
    </location>
</feature>
<organism evidence="3 4">
    <name type="scientific">Corchorus olitorius</name>
    <dbReference type="NCBI Taxonomy" id="93759"/>
    <lineage>
        <taxon>Eukaryota</taxon>
        <taxon>Viridiplantae</taxon>
        <taxon>Streptophyta</taxon>
        <taxon>Embryophyta</taxon>
        <taxon>Tracheophyta</taxon>
        <taxon>Spermatophyta</taxon>
        <taxon>Magnoliopsida</taxon>
        <taxon>eudicotyledons</taxon>
        <taxon>Gunneridae</taxon>
        <taxon>Pentapetalae</taxon>
        <taxon>rosids</taxon>
        <taxon>malvids</taxon>
        <taxon>Malvales</taxon>
        <taxon>Malvaceae</taxon>
        <taxon>Grewioideae</taxon>
        <taxon>Apeibeae</taxon>
        <taxon>Corchorus</taxon>
    </lineage>
</organism>
<evidence type="ECO:0000259" key="2">
    <source>
        <dbReference type="Pfam" id="PF26130"/>
    </source>
</evidence>
<feature type="compositionally biased region" description="Polar residues" evidence="1">
    <location>
        <begin position="243"/>
        <end position="252"/>
    </location>
</feature>
<dbReference type="Pfam" id="PF26130">
    <property type="entry name" value="PB1-like"/>
    <property type="match status" value="1"/>
</dbReference>
<feature type="domain" description="PB1-like" evidence="2">
    <location>
        <begin position="7"/>
        <end position="92"/>
    </location>
</feature>
<evidence type="ECO:0000313" key="3">
    <source>
        <dbReference type="EMBL" id="OMO99207.1"/>
    </source>
</evidence>
<reference evidence="4" key="1">
    <citation type="submission" date="2013-09" db="EMBL/GenBank/DDBJ databases">
        <title>Corchorus olitorius genome sequencing.</title>
        <authorList>
            <person name="Alam M."/>
            <person name="Haque M.S."/>
            <person name="Islam M.S."/>
            <person name="Emdad E.M."/>
            <person name="Islam M.M."/>
            <person name="Ahmed B."/>
            <person name="Halim A."/>
            <person name="Hossen Q.M.M."/>
            <person name="Hossain M.Z."/>
            <person name="Ahmed R."/>
            <person name="Khan M.M."/>
            <person name="Islam R."/>
            <person name="Rashid M.M."/>
            <person name="Khan S.A."/>
            <person name="Rahman M.S."/>
            <person name="Alam M."/>
            <person name="Yahiya A.S."/>
            <person name="Khan M.S."/>
            <person name="Azam M.S."/>
            <person name="Haque T."/>
            <person name="Lashkar M.Z.H."/>
            <person name="Akhand A.I."/>
            <person name="Morshed G."/>
            <person name="Roy S."/>
            <person name="Uddin K.S."/>
            <person name="Rabeya T."/>
            <person name="Hossain A.S."/>
            <person name="Chowdhury A."/>
            <person name="Snigdha A.R."/>
            <person name="Mortoza M.S."/>
            <person name="Matin S.A."/>
            <person name="Hoque S.M.E."/>
            <person name="Islam M.K."/>
            <person name="Roy D.K."/>
            <person name="Haider R."/>
            <person name="Moosa M.M."/>
            <person name="Elias S.M."/>
            <person name="Hasan A.M."/>
            <person name="Jahan S."/>
            <person name="Shafiuddin M."/>
            <person name="Mahmood N."/>
            <person name="Shommy N.S."/>
        </authorList>
    </citation>
    <scope>NUCLEOTIDE SEQUENCE [LARGE SCALE GENOMIC DNA]</scope>
    <source>
        <strain evidence="4">cv. O-4</strain>
    </source>
</reference>
<evidence type="ECO:0000256" key="1">
    <source>
        <dbReference type="SAM" id="MobiDB-lite"/>
    </source>
</evidence>
<accession>A0A1R3JWZ4</accession>
<protein>
    <recommendedName>
        <fullName evidence="2">PB1-like domain-containing protein</fullName>
    </recommendedName>
</protein>
<feature type="compositionally biased region" description="Basic and acidic residues" evidence="1">
    <location>
        <begin position="276"/>
        <end position="285"/>
    </location>
</feature>
<feature type="region of interest" description="Disordered" evidence="1">
    <location>
        <begin position="238"/>
        <end position="318"/>
    </location>
</feature>
<name>A0A1R3JWZ4_9ROSI</name>
<keyword evidence="4" id="KW-1185">Reference proteome</keyword>
<feature type="compositionally biased region" description="Polar residues" evidence="1">
    <location>
        <begin position="289"/>
        <end position="308"/>
    </location>
</feature>